<evidence type="ECO:0000256" key="5">
    <source>
        <dbReference type="ARBA" id="ARBA00022750"/>
    </source>
</evidence>
<name>A0A1H8ZH97_9LACT</name>
<comment type="caution">
    <text evidence="9">Lacks conserved residue(s) required for the propagation of feature annotation.</text>
</comment>
<keyword evidence="4 9" id="KW-0812">Transmembrane</keyword>
<keyword evidence="5 9" id="KW-0064">Aspartyl protease</keyword>
<sequence length="150" mass="17159">MIFSLFWIVFIVFCDQIFKFWLISTLDLYQSAPLIPGLIQLTYVQNKGAAWSLLTGKVNFLMIIAVLAIAYFSWQLYQARQASKGLRLIYALIIAGALGNLIDRFVYGYVIDMFDLMFIQFPIFNLADIAICIGMVLLFGHLYLYEEGGQ</sequence>
<dbReference type="EC" id="3.4.23.36" evidence="9"/>
<feature type="transmembrane region" description="Helical" evidence="9">
    <location>
        <begin position="58"/>
        <end position="77"/>
    </location>
</feature>
<gene>
    <name evidence="9" type="primary">lspA</name>
    <name evidence="12" type="ORF">SAMN04488558_101244</name>
</gene>
<evidence type="ECO:0000256" key="9">
    <source>
        <dbReference type="HAMAP-Rule" id="MF_00161"/>
    </source>
</evidence>
<dbReference type="GO" id="GO:0005886">
    <property type="term" value="C:plasma membrane"/>
    <property type="evidence" value="ECO:0007669"/>
    <property type="project" value="UniProtKB-SubCell"/>
</dbReference>
<organism evidence="12 13">
    <name type="scientific">Ignavigranum ruoffiae</name>
    <dbReference type="NCBI Taxonomy" id="89093"/>
    <lineage>
        <taxon>Bacteria</taxon>
        <taxon>Bacillati</taxon>
        <taxon>Bacillota</taxon>
        <taxon>Bacilli</taxon>
        <taxon>Lactobacillales</taxon>
        <taxon>Aerococcaceae</taxon>
        <taxon>Ignavigranum</taxon>
    </lineage>
</organism>
<comment type="similarity">
    <text evidence="1 9 11">Belongs to the peptidase A8 family.</text>
</comment>
<comment type="function">
    <text evidence="9 10">This protein specifically catalyzes the removal of signal peptides from prolipoproteins.</text>
</comment>
<evidence type="ECO:0000256" key="7">
    <source>
        <dbReference type="ARBA" id="ARBA00022989"/>
    </source>
</evidence>
<feature type="active site" evidence="9">
    <location>
        <position position="112"/>
    </location>
</feature>
<dbReference type="RefSeq" id="WP_092569953.1">
    <property type="nucleotide sequence ID" value="NZ_CALUDV010000002.1"/>
</dbReference>
<dbReference type="STRING" id="89093.SAMN04488558_101244"/>
<keyword evidence="3 9" id="KW-0645">Protease</keyword>
<evidence type="ECO:0000256" key="8">
    <source>
        <dbReference type="ARBA" id="ARBA00023136"/>
    </source>
</evidence>
<dbReference type="PANTHER" id="PTHR33695">
    <property type="entry name" value="LIPOPROTEIN SIGNAL PEPTIDASE"/>
    <property type="match status" value="1"/>
</dbReference>
<evidence type="ECO:0000256" key="1">
    <source>
        <dbReference type="ARBA" id="ARBA00006139"/>
    </source>
</evidence>
<keyword evidence="13" id="KW-1185">Reference proteome</keyword>
<keyword evidence="8 9" id="KW-0472">Membrane</keyword>
<dbReference type="PANTHER" id="PTHR33695:SF1">
    <property type="entry name" value="LIPOPROTEIN SIGNAL PEPTIDASE"/>
    <property type="match status" value="1"/>
</dbReference>
<dbReference type="OrthoDB" id="9810259at2"/>
<evidence type="ECO:0000313" key="12">
    <source>
        <dbReference type="EMBL" id="SEP63721.1"/>
    </source>
</evidence>
<keyword evidence="6 9" id="KW-0378">Hydrolase</keyword>
<dbReference type="EMBL" id="FOEN01000001">
    <property type="protein sequence ID" value="SEP63721.1"/>
    <property type="molecule type" value="Genomic_DNA"/>
</dbReference>
<keyword evidence="7 9" id="KW-1133">Transmembrane helix</keyword>
<evidence type="ECO:0000256" key="6">
    <source>
        <dbReference type="ARBA" id="ARBA00022801"/>
    </source>
</evidence>
<dbReference type="HAMAP" id="MF_00161">
    <property type="entry name" value="LspA"/>
    <property type="match status" value="1"/>
</dbReference>
<dbReference type="PRINTS" id="PR00781">
    <property type="entry name" value="LIPOSIGPTASE"/>
</dbReference>
<reference evidence="12 13" key="1">
    <citation type="submission" date="2016-10" db="EMBL/GenBank/DDBJ databases">
        <authorList>
            <person name="de Groot N.N."/>
        </authorList>
    </citation>
    <scope>NUCLEOTIDE SEQUENCE [LARGE SCALE GENOMIC DNA]</scope>
    <source>
        <strain evidence="12 13">DSM 15695</strain>
    </source>
</reference>
<dbReference type="GO" id="GO:0006508">
    <property type="term" value="P:proteolysis"/>
    <property type="evidence" value="ECO:0007669"/>
    <property type="project" value="UniProtKB-KW"/>
</dbReference>
<evidence type="ECO:0000256" key="2">
    <source>
        <dbReference type="ARBA" id="ARBA00022475"/>
    </source>
</evidence>
<dbReference type="PROSITE" id="PS00855">
    <property type="entry name" value="SPASE_II"/>
    <property type="match status" value="1"/>
</dbReference>
<dbReference type="InterPro" id="IPR001872">
    <property type="entry name" value="Peptidase_A8"/>
</dbReference>
<dbReference type="Pfam" id="PF01252">
    <property type="entry name" value="Peptidase_A8"/>
    <property type="match status" value="1"/>
</dbReference>
<dbReference type="AlphaFoldDB" id="A0A1H8ZH97"/>
<comment type="catalytic activity">
    <reaction evidence="9 10">
        <text>Release of signal peptides from bacterial membrane prolipoproteins. Hydrolyzes -Xaa-Yaa-Zaa-|-(S,diacylglyceryl)Cys-, in which Xaa is hydrophobic (preferably Leu), and Yaa (Ala or Ser) and Zaa (Gly or Ala) have small, neutral side chains.</text>
        <dbReference type="EC" id="3.4.23.36"/>
    </reaction>
</comment>
<evidence type="ECO:0000313" key="13">
    <source>
        <dbReference type="Proteomes" id="UP000198833"/>
    </source>
</evidence>
<dbReference type="GO" id="GO:0004190">
    <property type="term" value="F:aspartic-type endopeptidase activity"/>
    <property type="evidence" value="ECO:0007669"/>
    <property type="project" value="UniProtKB-UniRule"/>
</dbReference>
<comment type="subcellular location">
    <subcellularLocation>
        <location evidence="9">Cell membrane</location>
        <topology evidence="9">Multi-pass membrane protein</topology>
    </subcellularLocation>
</comment>
<evidence type="ECO:0000256" key="10">
    <source>
        <dbReference type="RuleBase" id="RU000594"/>
    </source>
</evidence>
<evidence type="ECO:0000256" key="4">
    <source>
        <dbReference type="ARBA" id="ARBA00022692"/>
    </source>
</evidence>
<comment type="pathway">
    <text evidence="9">Protein modification; lipoprotein biosynthesis (signal peptide cleavage).</text>
</comment>
<dbReference type="Proteomes" id="UP000198833">
    <property type="component" value="Unassembled WGS sequence"/>
</dbReference>
<evidence type="ECO:0000256" key="3">
    <source>
        <dbReference type="ARBA" id="ARBA00022670"/>
    </source>
</evidence>
<feature type="transmembrane region" description="Helical" evidence="9">
    <location>
        <begin position="123"/>
        <end position="145"/>
    </location>
</feature>
<feature type="active site" evidence="9">
    <location>
        <position position="128"/>
    </location>
</feature>
<feature type="transmembrane region" description="Helical" evidence="9">
    <location>
        <begin position="89"/>
        <end position="111"/>
    </location>
</feature>
<protein>
    <recommendedName>
        <fullName evidence="9">Lipoprotein signal peptidase</fullName>
        <ecNumber evidence="9">3.4.23.36</ecNumber>
    </recommendedName>
    <alternativeName>
        <fullName evidence="9">Prolipoprotein signal peptidase</fullName>
    </alternativeName>
    <alternativeName>
        <fullName evidence="9">Signal peptidase II</fullName>
        <shortName evidence="9">SPase II</shortName>
    </alternativeName>
</protein>
<evidence type="ECO:0000256" key="11">
    <source>
        <dbReference type="RuleBase" id="RU004181"/>
    </source>
</evidence>
<accession>A0A1H8ZH97</accession>
<keyword evidence="2 9" id="KW-1003">Cell membrane</keyword>
<proteinExistence type="inferred from homology"/>
<dbReference type="UniPathway" id="UPA00665"/>
<dbReference type="NCBIfam" id="TIGR00077">
    <property type="entry name" value="lspA"/>
    <property type="match status" value="1"/>
</dbReference>